<reference evidence="1 2" key="1">
    <citation type="submission" date="2015-07" db="EMBL/GenBank/DDBJ databases">
        <title>Emmonsia species relationships and genome sequence.</title>
        <authorList>
            <consortium name="The Broad Institute Genomics Platform"/>
            <person name="Cuomo C.A."/>
            <person name="Munoz J.F."/>
            <person name="Imamovic A."/>
            <person name="Priest M.E."/>
            <person name="Young S."/>
            <person name="Clay O.K."/>
            <person name="McEwen J.G."/>
        </authorList>
    </citation>
    <scope>NUCLEOTIDE SEQUENCE [LARGE SCALE GENOMIC DNA]</scope>
    <source>
        <strain evidence="1 2">UAMH 9510</strain>
    </source>
</reference>
<gene>
    <name evidence="1" type="ORF">AJ78_01759</name>
</gene>
<evidence type="ECO:0000313" key="2">
    <source>
        <dbReference type="Proteomes" id="UP000182235"/>
    </source>
</evidence>
<dbReference type="Gene3D" id="1.10.510.10">
    <property type="entry name" value="Transferase(Phosphotransferase) domain 1"/>
    <property type="match status" value="1"/>
</dbReference>
<dbReference type="VEuPathDB" id="FungiDB:AJ78_01759"/>
<evidence type="ECO:0008006" key="3">
    <source>
        <dbReference type="Google" id="ProtNLM"/>
    </source>
</evidence>
<dbReference type="STRING" id="1447872.A0A1J9PP48"/>
<organism evidence="1 2">
    <name type="scientific">Emergomyces pasteurianus Ep9510</name>
    <dbReference type="NCBI Taxonomy" id="1447872"/>
    <lineage>
        <taxon>Eukaryota</taxon>
        <taxon>Fungi</taxon>
        <taxon>Dikarya</taxon>
        <taxon>Ascomycota</taxon>
        <taxon>Pezizomycotina</taxon>
        <taxon>Eurotiomycetes</taxon>
        <taxon>Eurotiomycetidae</taxon>
        <taxon>Onygenales</taxon>
        <taxon>Ajellomycetaceae</taxon>
        <taxon>Emergomyces</taxon>
    </lineage>
</organism>
<comment type="caution">
    <text evidence="1">The sequence shown here is derived from an EMBL/GenBank/DDBJ whole genome shotgun (WGS) entry which is preliminary data.</text>
</comment>
<evidence type="ECO:0000313" key="1">
    <source>
        <dbReference type="EMBL" id="OJD18201.1"/>
    </source>
</evidence>
<dbReference type="EMBL" id="LGRN01000042">
    <property type="protein sequence ID" value="OJD18201.1"/>
    <property type="molecule type" value="Genomic_DNA"/>
</dbReference>
<protein>
    <recommendedName>
        <fullName evidence="3">Aminoglycoside phosphotransferase domain-containing protein</fullName>
    </recommendedName>
</protein>
<dbReference type="OrthoDB" id="4187898at2759"/>
<proteinExistence type="predicted"/>
<keyword evidence="2" id="KW-1185">Reference proteome</keyword>
<sequence length="165" mass="19470">MELTGVDISEVTFKERIAKRKFCVIFLVTVRDLTCVMKVHHGRGPKLPYEPQYRETNIYICESTTYRRLTEARISAKGITPKFYGTIENINPALMRKFVESMDEIHRALIWHGDIHPRNMMMVEEEPERAIWLDFDRAQTFNGKPSERQQEWIDFETELMGELAD</sequence>
<dbReference type="AlphaFoldDB" id="A0A1J9PP48"/>
<accession>A0A1J9PP48</accession>
<dbReference type="SUPFAM" id="SSF56112">
    <property type="entry name" value="Protein kinase-like (PK-like)"/>
    <property type="match status" value="1"/>
</dbReference>
<dbReference type="InterPro" id="IPR011009">
    <property type="entry name" value="Kinase-like_dom_sf"/>
</dbReference>
<name>A0A1J9PP48_9EURO</name>
<dbReference type="Proteomes" id="UP000182235">
    <property type="component" value="Unassembled WGS sequence"/>
</dbReference>